<dbReference type="EMBL" id="OBEG01000002">
    <property type="protein sequence ID" value="SNY80414.1"/>
    <property type="molecule type" value="Genomic_DNA"/>
</dbReference>
<dbReference type="RefSeq" id="WP_097244706.1">
    <property type="nucleotide sequence ID" value="NZ_OBEG01000002.1"/>
</dbReference>
<dbReference type="SUPFAM" id="SSF102198">
    <property type="entry name" value="Putative cyclase"/>
    <property type="match status" value="1"/>
</dbReference>
<feature type="chain" id="PRO_5038752468" evidence="1">
    <location>
        <begin position="41"/>
        <end position="271"/>
    </location>
</feature>
<name>A0A285L6B2_9NOCA</name>
<organism evidence="2 3">
    <name type="scientific">Nocardia amikacinitolerans</name>
    <dbReference type="NCBI Taxonomy" id="756689"/>
    <lineage>
        <taxon>Bacteria</taxon>
        <taxon>Bacillati</taxon>
        <taxon>Actinomycetota</taxon>
        <taxon>Actinomycetes</taxon>
        <taxon>Mycobacteriales</taxon>
        <taxon>Nocardiaceae</taxon>
        <taxon>Nocardia</taxon>
    </lineage>
</organism>
<evidence type="ECO:0000256" key="1">
    <source>
        <dbReference type="SAM" id="SignalP"/>
    </source>
</evidence>
<feature type="signal peptide" evidence="1">
    <location>
        <begin position="1"/>
        <end position="40"/>
    </location>
</feature>
<dbReference type="GO" id="GO:0004061">
    <property type="term" value="F:arylformamidase activity"/>
    <property type="evidence" value="ECO:0007669"/>
    <property type="project" value="InterPro"/>
</dbReference>
<gene>
    <name evidence="2" type="ORF">SAMN04244553_1978</name>
</gene>
<dbReference type="InterPro" id="IPR037175">
    <property type="entry name" value="KFase_sf"/>
</dbReference>
<keyword evidence="3" id="KW-1185">Reference proteome</keyword>
<keyword evidence="1" id="KW-0732">Signal</keyword>
<dbReference type="STRING" id="1379680.GCA_001612615_06423"/>
<dbReference type="Proteomes" id="UP000219565">
    <property type="component" value="Unassembled WGS sequence"/>
</dbReference>
<sequence>MCAPKIIQSAHENAARPSRRALFAAAGLAAFAAAAPPARAVPAARGVLDLTHALGPHLPTWPGSPPFTAIPVAWHALGGFGQNALAFWEHSGTHLDAPAHRVPGGATTDALAVTDLVAPLVVIDISARAERDPDAALTIDDIENWQSRHGRMPERAFVAMYSGWERHIHDAAAFLNLDANGVPHAPGIAPDAAEYLVQRCGVVGVGVDTLSLDHALSRDHGAHTAILGAGRYGVEMLANLGAAPASGATVIVGAPKHVGGTGGPCRVIALT</sequence>
<dbReference type="Pfam" id="PF04199">
    <property type="entry name" value="Cyclase"/>
    <property type="match status" value="1"/>
</dbReference>
<dbReference type="InterPro" id="IPR006311">
    <property type="entry name" value="TAT_signal"/>
</dbReference>
<dbReference type="AlphaFoldDB" id="A0A285L6B2"/>
<dbReference type="PANTHER" id="PTHR31118:SF12">
    <property type="entry name" value="CYCLASE-LIKE PROTEIN 2"/>
    <property type="match status" value="1"/>
</dbReference>
<evidence type="ECO:0000313" key="3">
    <source>
        <dbReference type="Proteomes" id="UP000219565"/>
    </source>
</evidence>
<protein>
    <submittedName>
        <fullName evidence="2">Kynurenine formamidase</fullName>
    </submittedName>
</protein>
<proteinExistence type="predicted"/>
<evidence type="ECO:0000313" key="2">
    <source>
        <dbReference type="EMBL" id="SNY80414.1"/>
    </source>
</evidence>
<dbReference type="OrthoDB" id="7067800at2"/>
<dbReference type="PROSITE" id="PS51318">
    <property type="entry name" value="TAT"/>
    <property type="match status" value="1"/>
</dbReference>
<accession>A0A285L6B2</accession>
<dbReference type="InterPro" id="IPR007325">
    <property type="entry name" value="KFase/CYL"/>
</dbReference>
<dbReference type="PANTHER" id="PTHR31118">
    <property type="entry name" value="CYCLASE-LIKE PROTEIN 2"/>
    <property type="match status" value="1"/>
</dbReference>
<reference evidence="2 3" key="1">
    <citation type="submission" date="2017-09" db="EMBL/GenBank/DDBJ databases">
        <authorList>
            <person name="Ehlers B."/>
            <person name="Leendertz F.H."/>
        </authorList>
    </citation>
    <scope>NUCLEOTIDE SEQUENCE [LARGE SCALE GENOMIC DNA]</scope>
    <source>
        <strain evidence="2 3">DSM 45537</strain>
    </source>
</reference>
<dbReference type="Gene3D" id="3.50.30.50">
    <property type="entry name" value="Putative cyclase"/>
    <property type="match status" value="1"/>
</dbReference>
<dbReference type="GO" id="GO:0019441">
    <property type="term" value="P:L-tryptophan catabolic process to kynurenine"/>
    <property type="evidence" value="ECO:0007669"/>
    <property type="project" value="InterPro"/>
</dbReference>